<dbReference type="AlphaFoldDB" id="A0A517M5N3"/>
<dbReference type="SUPFAM" id="SSF111369">
    <property type="entry name" value="HlyD-like secretion proteins"/>
    <property type="match status" value="2"/>
</dbReference>
<comment type="subcellular location">
    <subcellularLocation>
        <location evidence="1">Cell envelope</location>
    </subcellularLocation>
</comment>
<evidence type="ECO:0000259" key="5">
    <source>
        <dbReference type="Pfam" id="PF25917"/>
    </source>
</evidence>
<organism evidence="6 7">
    <name type="scientific">Rosistilla ulvae</name>
    <dbReference type="NCBI Taxonomy" id="1930277"/>
    <lineage>
        <taxon>Bacteria</taxon>
        <taxon>Pseudomonadati</taxon>
        <taxon>Planctomycetota</taxon>
        <taxon>Planctomycetia</taxon>
        <taxon>Pirellulales</taxon>
        <taxon>Pirellulaceae</taxon>
        <taxon>Rosistilla</taxon>
    </lineage>
</organism>
<dbReference type="Gene3D" id="2.40.420.20">
    <property type="match status" value="1"/>
</dbReference>
<accession>A0A517M5N3</accession>
<dbReference type="Gene3D" id="2.40.50.100">
    <property type="match status" value="2"/>
</dbReference>
<keyword evidence="7" id="KW-1185">Reference proteome</keyword>
<dbReference type="InterPro" id="IPR050465">
    <property type="entry name" value="UPF0194_transport"/>
</dbReference>
<name>A0A517M5N3_9BACT</name>
<evidence type="ECO:0000313" key="6">
    <source>
        <dbReference type="EMBL" id="QDS90176.1"/>
    </source>
</evidence>
<dbReference type="KEGG" id="ruv:EC9_43830"/>
<dbReference type="GO" id="GO:0030313">
    <property type="term" value="C:cell envelope"/>
    <property type="evidence" value="ECO:0007669"/>
    <property type="project" value="UniProtKB-SubCell"/>
</dbReference>
<feature type="domain" description="Multidrug resistance protein MdtA-like barrel-sandwich hybrid" evidence="5">
    <location>
        <begin position="71"/>
        <end position="253"/>
    </location>
</feature>
<dbReference type="GO" id="GO:0016020">
    <property type="term" value="C:membrane"/>
    <property type="evidence" value="ECO:0007669"/>
    <property type="project" value="InterPro"/>
</dbReference>
<feature type="coiled-coil region" evidence="4">
    <location>
        <begin position="103"/>
        <end position="130"/>
    </location>
</feature>
<evidence type="ECO:0000256" key="3">
    <source>
        <dbReference type="ARBA" id="ARBA00023054"/>
    </source>
</evidence>
<proteinExistence type="inferred from homology"/>
<evidence type="ECO:0000256" key="1">
    <source>
        <dbReference type="ARBA" id="ARBA00004196"/>
    </source>
</evidence>
<dbReference type="Gene3D" id="2.40.30.170">
    <property type="match status" value="1"/>
</dbReference>
<dbReference type="PANTHER" id="PTHR32347">
    <property type="entry name" value="EFFLUX SYSTEM COMPONENT YKNX-RELATED"/>
    <property type="match status" value="1"/>
</dbReference>
<gene>
    <name evidence="6" type="primary">mdtA_3</name>
    <name evidence="6" type="ORF">EC9_43830</name>
</gene>
<reference evidence="6 7" key="1">
    <citation type="submission" date="2019-02" db="EMBL/GenBank/DDBJ databases">
        <title>Deep-cultivation of Planctomycetes and their phenomic and genomic characterization uncovers novel biology.</title>
        <authorList>
            <person name="Wiegand S."/>
            <person name="Jogler M."/>
            <person name="Boedeker C."/>
            <person name="Pinto D."/>
            <person name="Vollmers J."/>
            <person name="Rivas-Marin E."/>
            <person name="Kohn T."/>
            <person name="Peeters S.H."/>
            <person name="Heuer A."/>
            <person name="Rast P."/>
            <person name="Oberbeckmann S."/>
            <person name="Bunk B."/>
            <person name="Jeske O."/>
            <person name="Meyerdierks A."/>
            <person name="Storesund J.E."/>
            <person name="Kallscheuer N."/>
            <person name="Luecker S."/>
            <person name="Lage O.M."/>
            <person name="Pohl T."/>
            <person name="Merkel B.J."/>
            <person name="Hornburger P."/>
            <person name="Mueller R.-W."/>
            <person name="Bruemmer F."/>
            <person name="Labrenz M."/>
            <person name="Spormann A.M."/>
            <person name="Op den Camp H."/>
            <person name="Overmann J."/>
            <person name="Amann R."/>
            <person name="Jetten M.S.M."/>
            <person name="Mascher T."/>
            <person name="Medema M.H."/>
            <person name="Devos D.P."/>
            <person name="Kaster A.-K."/>
            <person name="Ovreas L."/>
            <person name="Rohde M."/>
            <person name="Galperin M.Y."/>
            <person name="Jogler C."/>
        </authorList>
    </citation>
    <scope>NUCLEOTIDE SEQUENCE [LARGE SCALE GENOMIC DNA]</scope>
    <source>
        <strain evidence="6 7">EC9</strain>
    </source>
</reference>
<dbReference type="InterPro" id="IPR058625">
    <property type="entry name" value="MdtA-like_BSH"/>
</dbReference>
<dbReference type="GO" id="GO:0022857">
    <property type="term" value="F:transmembrane transporter activity"/>
    <property type="evidence" value="ECO:0007669"/>
    <property type="project" value="InterPro"/>
</dbReference>
<keyword evidence="3 4" id="KW-0175">Coiled coil</keyword>
<evidence type="ECO:0000256" key="4">
    <source>
        <dbReference type="SAM" id="Coils"/>
    </source>
</evidence>
<dbReference type="NCBIfam" id="TIGR01730">
    <property type="entry name" value="RND_mfp"/>
    <property type="match status" value="1"/>
</dbReference>
<dbReference type="EMBL" id="CP036261">
    <property type="protein sequence ID" value="QDS90176.1"/>
    <property type="molecule type" value="Genomic_DNA"/>
</dbReference>
<evidence type="ECO:0000256" key="2">
    <source>
        <dbReference type="ARBA" id="ARBA00009477"/>
    </source>
</evidence>
<evidence type="ECO:0000313" key="7">
    <source>
        <dbReference type="Proteomes" id="UP000319557"/>
    </source>
</evidence>
<dbReference type="InterPro" id="IPR006143">
    <property type="entry name" value="RND_pump_MFP"/>
</dbReference>
<dbReference type="Pfam" id="PF25917">
    <property type="entry name" value="BSH_RND"/>
    <property type="match status" value="1"/>
</dbReference>
<sequence length="445" mass="47415">MLAAAAVVGPAIFFAANNWTGASQARPDAAATIASAAGSRPLPVTTLQLGQLAAPPRIDDYRGTIQASKEADLAFRRSGRVLSIAVEEGDIVRRGQTLAQLEVDDLDASVEATEARIAEAEAMLVELAAGPRKQTIAAAAAEVSRLTAAVELAQITTARELELQRSNSSSIQSYDNARFQAAQQESALEAADQQLKELQAGTRPEQLAAQRARVAMLHAELKGYQVDLRDGRIVAPFDGVVGRRFLDEGTIASPDRVVLRVIQTDPLEARFGVSPEDTRTLSPGQEVAVTVGPTTIQATIGRIEPELDRSTRTQAVLVTIERDRQRPDGSYADGIVPGRTASLSLGVARTSDTDSYWVPITSLARSTRGLWSLMLVVEDGPDHFTVQRRDVQVLETDTRLARISGGMIAAGDHVVAAGLHRLTPGMAVAPVDSKNAHTAESLSLN</sequence>
<dbReference type="Gene3D" id="1.10.287.470">
    <property type="entry name" value="Helix hairpin bin"/>
    <property type="match status" value="2"/>
</dbReference>
<comment type="similarity">
    <text evidence="2">Belongs to the membrane fusion protein (MFP) (TC 8.A.1) family.</text>
</comment>
<dbReference type="PANTHER" id="PTHR32347:SF23">
    <property type="entry name" value="BLL5650 PROTEIN"/>
    <property type="match status" value="1"/>
</dbReference>
<dbReference type="Proteomes" id="UP000319557">
    <property type="component" value="Chromosome"/>
</dbReference>
<protein>
    <submittedName>
        <fullName evidence="6">Multidrug resistance protein MdtA</fullName>
    </submittedName>
</protein>
<feature type="coiled-coil region" evidence="4">
    <location>
        <begin position="174"/>
        <end position="201"/>
    </location>
</feature>